<evidence type="ECO:0000256" key="3">
    <source>
        <dbReference type="ARBA" id="ARBA00022840"/>
    </source>
</evidence>
<dbReference type="InterPro" id="IPR050093">
    <property type="entry name" value="ABC_SmlMolc_Importer"/>
</dbReference>
<gene>
    <name evidence="5" type="ORF">SAMN04488579_10582</name>
</gene>
<dbReference type="SMART" id="SM00382">
    <property type="entry name" value="AAA"/>
    <property type="match status" value="1"/>
</dbReference>
<keyword evidence="1" id="KW-0813">Transport</keyword>
<proteinExistence type="predicted"/>
<dbReference type="InterPro" id="IPR027417">
    <property type="entry name" value="P-loop_NTPase"/>
</dbReference>
<name>A0A1H3DNX4_EUBBA</name>
<dbReference type="Pfam" id="PF00005">
    <property type="entry name" value="ABC_tran"/>
    <property type="match status" value="1"/>
</dbReference>
<feature type="domain" description="ABC transporter" evidence="4">
    <location>
        <begin position="6"/>
        <end position="238"/>
    </location>
</feature>
<accession>A0A1H3DNX4</accession>
<dbReference type="OrthoDB" id="9802264at2"/>
<dbReference type="PANTHER" id="PTHR42781">
    <property type="entry name" value="SPERMIDINE/PUTRESCINE IMPORT ATP-BINDING PROTEIN POTA"/>
    <property type="match status" value="1"/>
</dbReference>
<keyword evidence="6" id="KW-1185">Reference proteome</keyword>
<sequence>MEKSKEPLVDVRGLNLSRGDFCLKDIHFTIHAGEILAIIGKTGAGKTMLLETIVGFTTPSSGEVRYGGIEIQQIPLYARNIGYLYQDYSLFPHLTAEANIGYGLKMRGLSKKEIRKGIEEIANRFGITHVLGQYPGTLSGGEGQRVALARALITRPPLLLLDEPFSALDPVTKQGFYRMLREIKQDFGCAVVFVTHDFIEAAALADRIGVLLGGRLCGIVPSHRLYTEDWSPEVQAFLGMGMEEKNDKKTIVPKAKDCV</sequence>
<evidence type="ECO:0000256" key="1">
    <source>
        <dbReference type="ARBA" id="ARBA00022448"/>
    </source>
</evidence>
<dbReference type="STRING" id="1528.SAMN04488579_10582"/>
<dbReference type="PANTHER" id="PTHR42781:SF4">
    <property type="entry name" value="SPERMIDINE_PUTRESCINE IMPORT ATP-BINDING PROTEIN POTA"/>
    <property type="match status" value="1"/>
</dbReference>
<evidence type="ECO:0000259" key="4">
    <source>
        <dbReference type="PROSITE" id="PS50893"/>
    </source>
</evidence>
<dbReference type="AlphaFoldDB" id="A0A1H3DNX4"/>
<evidence type="ECO:0000256" key="2">
    <source>
        <dbReference type="ARBA" id="ARBA00022741"/>
    </source>
</evidence>
<organism evidence="5 6">
    <name type="scientific">Eubacterium barkeri</name>
    <name type="common">Clostridium barkeri</name>
    <dbReference type="NCBI Taxonomy" id="1528"/>
    <lineage>
        <taxon>Bacteria</taxon>
        <taxon>Bacillati</taxon>
        <taxon>Bacillota</taxon>
        <taxon>Clostridia</taxon>
        <taxon>Eubacteriales</taxon>
        <taxon>Eubacteriaceae</taxon>
        <taxon>Eubacterium</taxon>
    </lineage>
</organism>
<evidence type="ECO:0000313" key="5">
    <source>
        <dbReference type="EMBL" id="SDX68212.1"/>
    </source>
</evidence>
<dbReference type="InterPro" id="IPR003439">
    <property type="entry name" value="ABC_transporter-like_ATP-bd"/>
</dbReference>
<keyword evidence="2" id="KW-0547">Nucleotide-binding</keyword>
<dbReference type="RefSeq" id="WP_090243971.1">
    <property type="nucleotide sequence ID" value="NZ_FNOU01000005.1"/>
</dbReference>
<keyword evidence="3 5" id="KW-0067">ATP-binding</keyword>
<dbReference type="SUPFAM" id="SSF52540">
    <property type="entry name" value="P-loop containing nucleoside triphosphate hydrolases"/>
    <property type="match status" value="1"/>
</dbReference>
<dbReference type="EMBL" id="FNOU01000005">
    <property type="protein sequence ID" value="SDX68212.1"/>
    <property type="molecule type" value="Genomic_DNA"/>
</dbReference>
<dbReference type="GO" id="GO:0005524">
    <property type="term" value="F:ATP binding"/>
    <property type="evidence" value="ECO:0007669"/>
    <property type="project" value="UniProtKB-KW"/>
</dbReference>
<dbReference type="PROSITE" id="PS50893">
    <property type="entry name" value="ABC_TRANSPORTER_2"/>
    <property type="match status" value="1"/>
</dbReference>
<dbReference type="Gene3D" id="3.40.50.300">
    <property type="entry name" value="P-loop containing nucleotide triphosphate hydrolases"/>
    <property type="match status" value="1"/>
</dbReference>
<protein>
    <submittedName>
        <fullName evidence="5">Molybdate transport system ATP-binding protein</fullName>
    </submittedName>
</protein>
<dbReference type="InterPro" id="IPR003593">
    <property type="entry name" value="AAA+_ATPase"/>
</dbReference>
<evidence type="ECO:0000313" key="6">
    <source>
        <dbReference type="Proteomes" id="UP000199652"/>
    </source>
</evidence>
<reference evidence="6" key="1">
    <citation type="submission" date="2016-10" db="EMBL/GenBank/DDBJ databases">
        <authorList>
            <person name="Varghese N."/>
            <person name="Submissions S."/>
        </authorList>
    </citation>
    <scope>NUCLEOTIDE SEQUENCE [LARGE SCALE GENOMIC DNA]</scope>
    <source>
        <strain evidence="6">VPI 5359</strain>
    </source>
</reference>
<dbReference type="Proteomes" id="UP000199652">
    <property type="component" value="Unassembled WGS sequence"/>
</dbReference>
<dbReference type="GO" id="GO:0016887">
    <property type="term" value="F:ATP hydrolysis activity"/>
    <property type="evidence" value="ECO:0007669"/>
    <property type="project" value="InterPro"/>
</dbReference>